<evidence type="ECO:0000313" key="9">
    <source>
        <dbReference type="EMBL" id="DAD75522.1"/>
    </source>
</evidence>
<dbReference type="GO" id="GO:0044826">
    <property type="term" value="P:viral genome integration into host DNA"/>
    <property type="evidence" value="ECO:0007669"/>
    <property type="project" value="UniProtKB-KW"/>
</dbReference>
<dbReference type="GO" id="GO:0075713">
    <property type="term" value="P:establishment of integrated proviral latency"/>
    <property type="evidence" value="ECO:0007669"/>
    <property type="project" value="UniProtKB-KW"/>
</dbReference>
<dbReference type="InterPro" id="IPR013762">
    <property type="entry name" value="Integrase-like_cat_sf"/>
</dbReference>
<dbReference type="Pfam" id="PF00589">
    <property type="entry name" value="Phage_integrase"/>
    <property type="match status" value="1"/>
</dbReference>
<dbReference type="GO" id="GO:0016740">
    <property type="term" value="F:transferase activity"/>
    <property type="evidence" value="ECO:0007669"/>
    <property type="project" value="UniProtKB-KW"/>
</dbReference>
<keyword evidence="4" id="KW-0378">Hydrolase</keyword>
<evidence type="ECO:0000256" key="6">
    <source>
        <dbReference type="ARBA" id="ARBA00023172"/>
    </source>
</evidence>
<evidence type="ECO:0000256" key="7">
    <source>
        <dbReference type="ARBA" id="ARBA00023195"/>
    </source>
</evidence>
<name>A0A8S5LZY0_9CAUD</name>
<comment type="similarity">
    <text evidence="1">Belongs to the 'phage' integrase family.</text>
</comment>
<evidence type="ECO:0000256" key="3">
    <source>
        <dbReference type="ARBA" id="ARBA00022679"/>
    </source>
</evidence>
<dbReference type="CDD" id="cd01189">
    <property type="entry name" value="INT_ICEBs1_C_like"/>
    <property type="match status" value="1"/>
</dbReference>
<feature type="domain" description="Tyr recombinase" evidence="8">
    <location>
        <begin position="153"/>
        <end position="318"/>
    </location>
</feature>
<sequence length="336" mass="37622">MKIPKAKQLPSGSWFCRVRVNGQDIGITRPTEKEAVAEAMAVKAGAKVAAKPGRKTLTDAIDDYIAARVNVLSPATILGYRRIQKNRFQDVMRLDMHKMTQEKWQRVVNAEARKYSGKTLKNSWLFLASVIREETGERVAVKLPQVIPNERGFLRAEEIPALLKALAGSDIEIAALLALSSMRQSEILGLKWDNVDLVGNVIRVEETAVKGESGWVRKAETKNLASRRMIPIIAPLKSALESAPQKEGYVVTVSDNTIRRKLRDISKDAGIPYVGLHGLRHSFASLAYHLGLSEEATMKIGGWADIQTMRRIYTHISESDINAQSERFLDFFQKWQ</sequence>
<dbReference type="InterPro" id="IPR011010">
    <property type="entry name" value="DNA_brk_join_enz"/>
</dbReference>
<accession>A0A8S5LZY0</accession>
<dbReference type="SUPFAM" id="SSF56349">
    <property type="entry name" value="DNA breaking-rejoining enzymes"/>
    <property type="match status" value="1"/>
</dbReference>
<evidence type="ECO:0000259" key="8">
    <source>
        <dbReference type="Pfam" id="PF00589"/>
    </source>
</evidence>
<dbReference type="Gene3D" id="1.10.443.10">
    <property type="entry name" value="Intergrase catalytic core"/>
    <property type="match status" value="1"/>
</dbReference>
<dbReference type="EMBL" id="BK014785">
    <property type="protein sequence ID" value="DAD75522.1"/>
    <property type="molecule type" value="Genomic_DNA"/>
</dbReference>
<dbReference type="PANTHER" id="PTHR30349:SF64">
    <property type="entry name" value="PROPHAGE INTEGRASE INTD-RELATED"/>
    <property type="match status" value="1"/>
</dbReference>
<keyword evidence="6" id="KW-0233">DNA recombination</keyword>
<dbReference type="GO" id="GO:0015074">
    <property type="term" value="P:DNA integration"/>
    <property type="evidence" value="ECO:0007669"/>
    <property type="project" value="UniProtKB-KW"/>
</dbReference>
<dbReference type="InterPro" id="IPR050090">
    <property type="entry name" value="Tyrosine_recombinase_XerCD"/>
</dbReference>
<reference evidence="9" key="1">
    <citation type="journal article" date="2021" name="Proc. Natl. Acad. Sci. U.S.A.">
        <title>A Catalog of Tens of Thousands of Viruses from Human Metagenomes Reveals Hidden Associations with Chronic Diseases.</title>
        <authorList>
            <person name="Tisza M.J."/>
            <person name="Buck C.B."/>
        </authorList>
    </citation>
    <scope>NUCLEOTIDE SEQUENCE</scope>
    <source>
        <strain evidence="9">CtM7c3</strain>
    </source>
</reference>
<evidence type="ECO:0000256" key="5">
    <source>
        <dbReference type="ARBA" id="ARBA00022908"/>
    </source>
</evidence>
<dbReference type="GO" id="GO:0016787">
    <property type="term" value="F:hydrolase activity"/>
    <property type="evidence" value="ECO:0007669"/>
    <property type="project" value="UniProtKB-KW"/>
</dbReference>
<proteinExistence type="inferred from homology"/>
<keyword evidence="7" id="KW-1160">Virus entry into host cell</keyword>
<evidence type="ECO:0000256" key="4">
    <source>
        <dbReference type="ARBA" id="ARBA00022801"/>
    </source>
</evidence>
<evidence type="ECO:0000256" key="2">
    <source>
        <dbReference type="ARBA" id="ARBA00016082"/>
    </source>
</evidence>
<dbReference type="PANTHER" id="PTHR30349">
    <property type="entry name" value="PHAGE INTEGRASE-RELATED"/>
    <property type="match status" value="1"/>
</dbReference>
<dbReference type="InterPro" id="IPR002104">
    <property type="entry name" value="Integrase_catalytic"/>
</dbReference>
<protein>
    <recommendedName>
        <fullName evidence="2">Integrase</fullName>
    </recommendedName>
</protein>
<organism evidence="9">
    <name type="scientific">Siphoviridae sp. ctM7c3</name>
    <dbReference type="NCBI Taxonomy" id="2826257"/>
    <lineage>
        <taxon>Viruses</taxon>
        <taxon>Duplodnaviria</taxon>
        <taxon>Heunggongvirae</taxon>
        <taxon>Uroviricota</taxon>
        <taxon>Caudoviricetes</taxon>
    </lineage>
</organism>
<keyword evidence="7" id="KW-1179">Viral genome integration</keyword>
<dbReference type="GO" id="GO:0003677">
    <property type="term" value="F:DNA binding"/>
    <property type="evidence" value="ECO:0007669"/>
    <property type="project" value="InterPro"/>
</dbReference>
<evidence type="ECO:0000256" key="1">
    <source>
        <dbReference type="ARBA" id="ARBA00008857"/>
    </source>
</evidence>
<keyword evidence="3" id="KW-0808">Transferase</keyword>
<keyword evidence="5" id="KW-0229">DNA integration</keyword>
<dbReference type="GO" id="GO:0006310">
    <property type="term" value="P:DNA recombination"/>
    <property type="evidence" value="ECO:0007669"/>
    <property type="project" value="UniProtKB-KW"/>
</dbReference>